<name>A0A6J8CZV0_MYTCO</name>
<dbReference type="AlphaFoldDB" id="A0A6J8CZV0"/>
<proteinExistence type="predicted"/>
<keyword evidence="1" id="KW-0436">Ligase</keyword>
<dbReference type="EMBL" id="CACVKT020006486">
    <property type="protein sequence ID" value="CAC5401998.1"/>
    <property type="molecule type" value="Genomic_DNA"/>
</dbReference>
<organism evidence="1 2">
    <name type="scientific">Mytilus coruscus</name>
    <name type="common">Sea mussel</name>
    <dbReference type="NCBI Taxonomy" id="42192"/>
    <lineage>
        <taxon>Eukaryota</taxon>
        <taxon>Metazoa</taxon>
        <taxon>Spiralia</taxon>
        <taxon>Lophotrochozoa</taxon>
        <taxon>Mollusca</taxon>
        <taxon>Bivalvia</taxon>
        <taxon>Autobranchia</taxon>
        <taxon>Pteriomorphia</taxon>
        <taxon>Mytilida</taxon>
        <taxon>Mytiloidea</taxon>
        <taxon>Mytilidae</taxon>
        <taxon>Mytilinae</taxon>
        <taxon>Mytilus</taxon>
    </lineage>
</organism>
<keyword evidence="2" id="KW-1185">Reference proteome</keyword>
<accession>A0A6J8CZV0</accession>
<evidence type="ECO:0000313" key="2">
    <source>
        <dbReference type="Proteomes" id="UP000507470"/>
    </source>
</evidence>
<dbReference type="Proteomes" id="UP000507470">
    <property type="component" value="Unassembled WGS sequence"/>
</dbReference>
<dbReference type="GO" id="GO:0004839">
    <property type="term" value="F:ubiquitin activating enzyme activity"/>
    <property type="evidence" value="ECO:0007669"/>
    <property type="project" value="UniProtKB-EC"/>
</dbReference>
<dbReference type="EC" id="6.2.1.45" evidence="1"/>
<gene>
    <name evidence="1" type="ORF">MCOR_36008</name>
</gene>
<reference evidence="1 2" key="1">
    <citation type="submission" date="2020-06" db="EMBL/GenBank/DDBJ databases">
        <authorList>
            <person name="Li R."/>
            <person name="Bekaert M."/>
        </authorList>
    </citation>
    <scope>NUCLEOTIDE SEQUENCE [LARGE SCALE GENOMIC DNA]</scope>
    <source>
        <strain evidence="2">wild</strain>
    </source>
</reference>
<evidence type="ECO:0000313" key="1">
    <source>
        <dbReference type="EMBL" id="CAC5401998.1"/>
    </source>
</evidence>
<sequence length="205" mass="23246">MIDSKDLPKKLPASNIKDHILENASTVVHHCKLCNNNNNNPTVTKAIQQDAVDLAIDLLEDETQLDINYRGANIDACDTIFMNKQPYNMRMVLHYVLVQETNTKSTQPPKPLGITVLPVMEKIIETIMSNRITPKNDRQQCNLQRGLKKTAPINAGLIMEESRTEALDLRQDFIIIFLDAKSAFDVVMNHTMMLRLSHLGIQDRP</sequence>
<protein>
    <submittedName>
        <fullName evidence="1">UBLE1B</fullName>
        <ecNumber evidence="1">6.2.1.45</ecNumber>
    </submittedName>
</protein>